<feature type="compositionally biased region" description="Polar residues" evidence="1">
    <location>
        <begin position="286"/>
        <end position="295"/>
    </location>
</feature>
<feature type="compositionally biased region" description="Basic and acidic residues" evidence="1">
    <location>
        <begin position="263"/>
        <end position="272"/>
    </location>
</feature>
<dbReference type="RefSeq" id="XP_027619961.1">
    <property type="nucleotide sequence ID" value="XM_027764160.1"/>
</dbReference>
<comment type="caution">
    <text evidence="2">The sequence shown here is derived from an EMBL/GenBank/DDBJ whole genome shotgun (WGS) entry which is preliminary data.</text>
</comment>
<feature type="compositionally biased region" description="Acidic residues" evidence="1">
    <location>
        <begin position="306"/>
        <end position="331"/>
    </location>
</feature>
<dbReference type="EMBL" id="BFAD01000015">
    <property type="protein sequence ID" value="GBE89048.1"/>
    <property type="molecule type" value="Genomic_DNA"/>
</dbReference>
<accession>A0A401H3N7</accession>
<feature type="region of interest" description="Disordered" evidence="1">
    <location>
        <begin position="263"/>
        <end position="338"/>
    </location>
</feature>
<dbReference type="InParanoid" id="A0A401H3N7"/>
<dbReference type="Proteomes" id="UP000287166">
    <property type="component" value="Unassembled WGS sequence"/>
</dbReference>
<evidence type="ECO:0000256" key="1">
    <source>
        <dbReference type="SAM" id="MobiDB-lite"/>
    </source>
</evidence>
<dbReference type="AlphaFoldDB" id="A0A401H3N7"/>
<sequence length="598" mass="67002">MTAEKAHQLLDPADKQNVLKAVNLIQELLKLKDHEQPPTLPSEAHRRHMLTFLARLLGCFVLPFISTSLSLAEQIRSLVTYAHLLAAMWIKHGTSFTTGALYADSQAIIKNLIFCILRLQLIDENILFYIILEGTDRLEALFSDCRTQDHSRNFDVCQLCDKLSISALLSYIFERNQDLDRGHRCLNLKDAMGVDHVNPKSWTGDVKVGHAEVASEWRKGRVEANNILREYFGPEACVDFDALFGREGYDLLRPSGSYVGVKYDPDDARTENPVEGSTVPVPMNVTPGSHSTDTAGDSDDRREAVDDSETFDDVPEGMDLDDFMPDTEDDSGTDKPSFHSDQFLLIEGKTYLKSSVVTSLLTSNRSRKVTMRTLRARDDIVKFGDIAACLVRVGQNICLGVLEITGFERGTDKGRLTAVKLEDLEKRDSDLHVTAQLLELVPQGSPQGDNSDHWFWTHQYIRFGARSQSERSTHNQHILTIPAFLVHPLGPSVVPFKPLEVAAAAADDDDDSDDDGDMFELPCTILEPQPQSGPYSGRKLQRMTWSLQDAQLNEILNYAWEWLSPDTEEVIRNVDLLPSVESASMPYKGRDRGFSSNT</sequence>
<gene>
    <name evidence="2" type="ORF">SCP_1500500</name>
</gene>
<evidence type="ECO:0000313" key="3">
    <source>
        <dbReference type="Proteomes" id="UP000287166"/>
    </source>
</evidence>
<dbReference type="GeneID" id="38785965"/>
<proteinExistence type="predicted"/>
<dbReference type="OrthoDB" id="2659442at2759"/>
<evidence type="ECO:0000313" key="2">
    <source>
        <dbReference type="EMBL" id="GBE89048.1"/>
    </source>
</evidence>
<organism evidence="2 3">
    <name type="scientific">Sparassis crispa</name>
    <dbReference type="NCBI Taxonomy" id="139825"/>
    <lineage>
        <taxon>Eukaryota</taxon>
        <taxon>Fungi</taxon>
        <taxon>Dikarya</taxon>
        <taxon>Basidiomycota</taxon>
        <taxon>Agaricomycotina</taxon>
        <taxon>Agaricomycetes</taxon>
        <taxon>Polyporales</taxon>
        <taxon>Sparassidaceae</taxon>
        <taxon>Sparassis</taxon>
    </lineage>
</organism>
<name>A0A401H3N7_9APHY</name>
<keyword evidence="3" id="KW-1185">Reference proteome</keyword>
<protein>
    <submittedName>
        <fullName evidence="2">Uncharacterized protein</fullName>
    </submittedName>
</protein>
<reference evidence="2 3" key="1">
    <citation type="journal article" date="2018" name="Sci. Rep.">
        <title>Genome sequence of the cauliflower mushroom Sparassis crispa (Hanabiratake) and its association with beneficial usage.</title>
        <authorList>
            <person name="Kiyama R."/>
            <person name="Furutani Y."/>
            <person name="Kawaguchi K."/>
            <person name="Nakanishi T."/>
        </authorList>
    </citation>
    <scope>NUCLEOTIDE SEQUENCE [LARGE SCALE GENOMIC DNA]</scope>
</reference>